<dbReference type="Gene3D" id="3.90.470.10">
    <property type="entry name" value="Ribosomal protein L22/L17"/>
    <property type="match status" value="1"/>
</dbReference>
<dbReference type="GeneID" id="20232461"/>
<dbReference type="CTD" id="20232461"/>
<evidence type="ECO:0000256" key="4">
    <source>
        <dbReference type="ARBA" id="ARBA00035286"/>
    </source>
</evidence>
<name>V4A833_LOTGI</name>
<proteinExistence type="inferred from homology"/>
<sequence>MNKSKLFLNQKLTSIICPSVRFFNVDGPNSIKLWNKYNKIVYRPRKPGEPRLPAEVTHYRQDIKYSPDKLWFLACMIRGMSIDDAVKQLSFNKQKGSKEIKEVLLEAQTEAVELHNVEFKSNLWIADSLVGRGIVHQGIRFHTRGRAYRLKLRHANYFVRLREGKPPKHYYPPPPTGNEKLEEYIQEMRSRRIKNEL</sequence>
<reference evidence="7 8" key="1">
    <citation type="journal article" date="2013" name="Nature">
        <title>Insights into bilaterian evolution from three spiralian genomes.</title>
        <authorList>
            <person name="Simakov O."/>
            <person name="Marletaz F."/>
            <person name="Cho S.J."/>
            <person name="Edsinger-Gonzales E."/>
            <person name="Havlak P."/>
            <person name="Hellsten U."/>
            <person name="Kuo D.H."/>
            <person name="Larsson T."/>
            <person name="Lv J."/>
            <person name="Arendt D."/>
            <person name="Savage R."/>
            <person name="Osoegawa K."/>
            <person name="de Jong P."/>
            <person name="Grimwood J."/>
            <person name="Chapman J.A."/>
            <person name="Shapiro H."/>
            <person name="Aerts A."/>
            <person name="Otillar R.P."/>
            <person name="Terry A.Y."/>
            <person name="Boore J.L."/>
            <person name="Grigoriev I.V."/>
            <person name="Lindberg D.R."/>
            <person name="Seaver E.C."/>
            <person name="Weisblat D.A."/>
            <person name="Putnam N.H."/>
            <person name="Rokhsar D.S."/>
        </authorList>
    </citation>
    <scope>NUCLEOTIDE SEQUENCE [LARGE SCALE GENOMIC DNA]</scope>
</reference>
<evidence type="ECO:0000256" key="2">
    <source>
        <dbReference type="ARBA" id="ARBA00022980"/>
    </source>
</evidence>
<dbReference type="Pfam" id="PF00237">
    <property type="entry name" value="Ribosomal_L22"/>
    <property type="match status" value="1"/>
</dbReference>
<keyword evidence="3 6" id="KW-0687">Ribonucleoprotein</keyword>
<evidence type="ECO:0000256" key="3">
    <source>
        <dbReference type="ARBA" id="ARBA00023274"/>
    </source>
</evidence>
<keyword evidence="2 6" id="KW-0689">Ribosomal protein</keyword>
<dbReference type="KEGG" id="lgi:LOTGIDRAFT_125208"/>
<dbReference type="EMBL" id="KB202591">
    <property type="protein sequence ID" value="ESO89431.1"/>
    <property type="molecule type" value="Genomic_DNA"/>
</dbReference>
<dbReference type="GO" id="GO:0003735">
    <property type="term" value="F:structural constituent of ribosome"/>
    <property type="evidence" value="ECO:0007669"/>
    <property type="project" value="InterPro"/>
</dbReference>
<dbReference type="InterPro" id="IPR036394">
    <property type="entry name" value="Ribosomal_uL22_sf"/>
</dbReference>
<dbReference type="PANTHER" id="PTHR13501">
    <property type="entry name" value="CHLOROPLAST 50S RIBOSOMAL PROTEIN L22-RELATED"/>
    <property type="match status" value="1"/>
</dbReference>
<dbReference type="InterPro" id="IPR001063">
    <property type="entry name" value="Ribosomal_uL22"/>
</dbReference>
<dbReference type="PANTHER" id="PTHR13501:SF8">
    <property type="entry name" value="LARGE RIBOSOMAL SUBUNIT PROTEIN UL22M"/>
    <property type="match status" value="1"/>
</dbReference>
<dbReference type="RefSeq" id="XP_009059794.1">
    <property type="nucleotide sequence ID" value="XM_009061546.1"/>
</dbReference>
<evidence type="ECO:0000256" key="6">
    <source>
        <dbReference type="RuleBase" id="RU004005"/>
    </source>
</evidence>
<evidence type="ECO:0000256" key="5">
    <source>
        <dbReference type="ARBA" id="ARBA00035506"/>
    </source>
</evidence>
<evidence type="ECO:0000256" key="1">
    <source>
        <dbReference type="ARBA" id="ARBA00009451"/>
    </source>
</evidence>
<keyword evidence="8" id="KW-1185">Reference proteome</keyword>
<dbReference type="SUPFAM" id="SSF54843">
    <property type="entry name" value="Ribosomal protein L22"/>
    <property type="match status" value="1"/>
</dbReference>
<protein>
    <recommendedName>
        <fullName evidence="4">Large ribosomal subunit protein uL22m</fullName>
    </recommendedName>
    <alternativeName>
        <fullName evidence="5">39S ribosomal protein L22, mitochondrial</fullName>
    </alternativeName>
</protein>
<dbReference type="GO" id="GO:0005762">
    <property type="term" value="C:mitochondrial large ribosomal subunit"/>
    <property type="evidence" value="ECO:0007669"/>
    <property type="project" value="TreeGrafter"/>
</dbReference>
<evidence type="ECO:0000313" key="8">
    <source>
        <dbReference type="Proteomes" id="UP000030746"/>
    </source>
</evidence>
<accession>V4A833</accession>
<dbReference type="Proteomes" id="UP000030746">
    <property type="component" value="Unassembled WGS sequence"/>
</dbReference>
<dbReference type="OrthoDB" id="416470at2759"/>
<dbReference type="AlphaFoldDB" id="V4A833"/>
<dbReference type="STRING" id="225164.V4A833"/>
<comment type="similarity">
    <text evidence="1 6">Belongs to the universal ribosomal protein uL22 family.</text>
</comment>
<organism evidence="7 8">
    <name type="scientific">Lottia gigantea</name>
    <name type="common">Giant owl limpet</name>
    <dbReference type="NCBI Taxonomy" id="225164"/>
    <lineage>
        <taxon>Eukaryota</taxon>
        <taxon>Metazoa</taxon>
        <taxon>Spiralia</taxon>
        <taxon>Lophotrochozoa</taxon>
        <taxon>Mollusca</taxon>
        <taxon>Gastropoda</taxon>
        <taxon>Patellogastropoda</taxon>
        <taxon>Lottioidea</taxon>
        <taxon>Lottiidae</taxon>
        <taxon>Lottia</taxon>
    </lineage>
</organism>
<dbReference type="InterPro" id="IPR047867">
    <property type="entry name" value="Ribosomal_uL22_bac/org-type"/>
</dbReference>
<gene>
    <name evidence="7" type="ORF">LOTGIDRAFT_125208</name>
</gene>
<evidence type="ECO:0000313" key="7">
    <source>
        <dbReference type="EMBL" id="ESO89431.1"/>
    </source>
</evidence>
<dbReference type="OMA" id="HKVIRQM"/>
<dbReference type="GO" id="GO:0006412">
    <property type="term" value="P:translation"/>
    <property type="evidence" value="ECO:0007669"/>
    <property type="project" value="InterPro"/>
</dbReference>
<dbReference type="HOGENOM" id="CLU_100005_1_0_1"/>